<evidence type="ECO:0000256" key="2">
    <source>
        <dbReference type="ARBA" id="ARBA00043974"/>
    </source>
</evidence>
<gene>
    <name evidence="3" type="ORF">P43SY_002075</name>
</gene>
<keyword evidence="4" id="KW-1185">Reference proteome</keyword>
<sequence length="127" mass="14235">MNANSLPLVRAPPDALRHGFYSASADVRPVHPVQQLQAMHRRNTWELKMATAEQIYGKGAAMRLRTEKAVMEQFGRMPGLPSSHVGLDTITGADEEITFNDFLNDPAEHPEHSFRVHDAMEVKLAIF</sequence>
<dbReference type="Pfam" id="PF05348">
    <property type="entry name" value="UMP1"/>
    <property type="match status" value="1"/>
</dbReference>
<evidence type="ECO:0000313" key="4">
    <source>
        <dbReference type="Proteomes" id="UP001209570"/>
    </source>
</evidence>
<name>A0AAD5LP01_PYTIN</name>
<organism evidence="3 4">
    <name type="scientific">Pythium insidiosum</name>
    <name type="common">Pythiosis disease agent</name>
    <dbReference type="NCBI Taxonomy" id="114742"/>
    <lineage>
        <taxon>Eukaryota</taxon>
        <taxon>Sar</taxon>
        <taxon>Stramenopiles</taxon>
        <taxon>Oomycota</taxon>
        <taxon>Peronosporomycetes</taxon>
        <taxon>Pythiales</taxon>
        <taxon>Pythiaceae</taxon>
        <taxon>Pythium</taxon>
    </lineage>
</organism>
<proteinExistence type="inferred from homology"/>
<keyword evidence="1" id="KW-0143">Chaperone</keyword>
<dbReference type="Proteomes" id="UP001209570">
    <property type="component" value="Unassembled WGS sequence"/>
</dbReference>
<evidence type="ECO:0000313" key="3">
    <source>
        <dbReference type="EMBL" id="KAJ0408105.1"/>
    </source>
</evidence>
<dbReference type="InterPro" id="IPR008012">
    <property type="entry name" value="Ump1"/>
</dbReference>
<reference evidence="3" key="1">
    <citation type="submission" date="2021-12" db="EMBL/GenBank/DDBJ databases">
        <title>Prjna785345.</title>
        <authorList>
            <person name="Rujirawat T."/>
            <person name="Krajaejun T."/>
        </authorList>
    </citation>
    <scope>NUCLEOTIDE SEQUENCE</scope>
    <source>
        <strain evidence="3">Pi057C3</strain>
    </source>
</reference>
<dbReference type="GO" id="GO:0005634">
    <property type="term" value="C:nucleus"/>
    <property type="evidence" value="ECO:0007669"/>
    <property type="project" value="TreeGrafter"/>
</dbReference>
<protein>
    <recommendedName>
        <fullName evidence="5">Proteasome maturation factor UMP1</fullName>
    </recommendedName>
</protein>
<dbReference type="PANTHER" id="PTHR12828:SF3">
    <property type="entry name" value="PROTEASOME MATURATION PROTEIN"/>
    <property type="match status" value="1"/>
</dbReference>
<comment type="similarity">
    <text evidence="2">Belongs to the POMP/UMP1 family.</text>
</comment>
<comment type="caution">
    <text evidence="3">The sequence shown here is derived from an EMBL/GenBank/DDBJ whole genome shotgun (WGS) entry which is preliminary data.</text>
</comment>
<accession>A0AAD5LP01</accession>
<dbReference type="PANTHER" id="PTHR12828">
    <property type="entry name" value="PROTEASOME MATURATION PROTEIN UMP1"/>
    <property type="match status" value="1"/>
</dbReference>
<dbReference type="GO" id="GO:0043248">
    <property type="term" value="P:proteasome assembly"/>
    <property type="evidence" value="ECO:0007669"/>
    <property type="project" value="InterPro"/>
</dbReference>
<evidence type="ECO:0008006" key="5">
    <source>
        <dbReference type="Google" id="ProtNLM"/>
    </source>
</evidence>
<dbReference type="GO" id="GO:0005737">
    <property type="term" value="C:cytoplasm"/>
    <property type="evidence" value="ECO:0007669"/>
    <property type="project" value="TreeGrafter"/>
</dbReference>
<evidence type="ECO:0000256" key="1">
    <source>
        <dbReference type="ARBA" id="ARBA00023186"/>
    </source>
</evidence>
<dbReference type="AlphaFoldDB" id="A0AAD5LP01"/>
<dbReference type="EMBL" id="JAKCXM010000014">
    <property type="protein sequence ID" value="KAJ0408105.1"/>
    <property type="molecule type" value="Genomic_DNA"/>
</dbReference>